<dbReference type="AlphaFoldDB" id="A0A238JQ41"/>
<proteinExistence type="predicted"/>
<organism evidence="1 2">
    <name type="scientific">Ruegeria arenilitoris</name>
    <dbReference type="NCBI Taxonomy" id="1173585"/>
    <lineage>
        <taxon>Bacteria</taxon>
        <taxon>Pseudomonadati</taxon>
        <taxon>Pseudomonadota</taxon>
        <taxon>Alphaproteobacteria</taxon>
        <taxon>Rhodobacterales</taxon>
        <taxon>Roseobacteraceae</taxon>
        <taxon>Ruegeria</taxon>
    </lineage>
</organism>
<evidence type="ECO:0000313" key="2">
    <source>
        <dbReference type="Proteomes" id="UP000202485"/>
    </source>
</evidence>
<evidence type="ECO:0000313" key="1">
    <source>
        <dbReference type="EMBL" id="SMX32771.1"/>
    </source>
</evidence>
<gene>
    <name evidence="1" type="ORF">RUA8715_00027</name>
</gene>
<sequence length="223" mass="24157">MAPHTLPKSTPKVITSAMKLSDLINTPVVPAGADQAIGRVSDIAIRAGQTELEYVLVNLSLTGGNDPVAFTADTLEFGASEVTCAISQQQVDHLRQRKDDEDPLAVDIEGLPPLVVGPFGNAIAPIVMGAVLNDALRKRPQPTPPGSKFRWFTKLQGNPVFDATGELGRFMDIELDPDTKALRFLLIDGRPAILSFPFAELRNIPDDEHYMVLSRSSDPLHPV</sequence>
<dbReference type="Proteomes" id="UP000202485">
    <property type="component" value="Unassembled WGS sequence"/>
</dbReference>
<dbReference type="EMBL" id="FXYG01000001">
    <property type="protein sequence ID" value="SMX32771.1"/>
    <property type="molecule type" value="Genomic_DNA"/>
</dbReference>
<keyword evidence="2" id="KW-1185">Reference proteome</keyword>
<name>A0A238JQ41_9RHOB</name>
<accession>A0A238JQ41</accession>
<protein>
    <submittedName>
        <fullName evidence="1">PRC-barrel domain protein</fullName>
    </submittedName>
</protein>
<reference evidence="2" key="1">
    <citation type="submission" date="2017-05" db="EMBL/GenBank/DDBJ databases">
        <authorList>
            <person name="Rodrigo-Torres L."/>
            <person name="Arahal R. D."/>
            <person name="Lucena T."/>
        </authorList>
    </citation>
    <scope>NUCLEOTIDE SEQUENCE [LARGE SCALE GENOMIC DNA]</scope>
    <source>
        <strain evidence="2">CECT 8715</strain>
    </source>
</reference>